<evidence type="ECO:0000313" key="2">
    <source>
        <dbReference type="EMBL" id="QAA81975.1"/>
    </source>
</evidence>
<dbReference type="EMBL" id="CP034951">
    <property type="protein sequence ID" value="QAA81975.1"/>
    <property type="molecule type" value="Genomic_DNA"/>
</dbReference>
<gene>
    <name evidence="2" type="ORF">EI546_09675</name>
</gene>
<protein>
    <submittedName>
        <fullName evidence="2">Type IV secretion protein Rhs</fullName>
    </submittedName>
</protein>
<dbReference type="Gene3D" id="2.180.10.10">
    <property type="entry name" value="RHS repeat-associated core"/>
    <property type="match status" value="1"/>
</dbReference>
<accession>A0A410G436</accession>
<feature type="domain" description="DUF6443" evidence="1">
    <location>
        <begin position="45"/>
        <end position="173"/>
    </location>
</feature>
<name>A0A410G436_9FLAO</name>
<dbReference type="Pfam" id="PF20041">
    <property type="entry name" value="DUF6443"/>
    <property type="match status" value="1"/>
</dbReference>
<proteinExistence type="predicted"/>
<sequence length="1202" mass="137236">MKNFILFFLQKSPFDRIGYGLVIILFLNGSLHEHLFAQTDSQNYIKTTTYTGANNQGAQVMISYFDGLGRPIQNVAHQQAGNSGDLITYIEYDSLGRQKKEFLPYVRDAASLNFESEAQSLTEVFYLSNEPATSVPFSQKEFEKSPLNRINKQSAPGENWKMNSGHEIKYSYGTNTKYELHFFGVKIIGDNVFLKYNGDYPAQQLYKNSIKDENWDGSSLENEVTEFKDKQGRTILKRSYIKNAPRQKPEYLQLDTYYVYDQFGNLSFVLPPKLSEQIVVNNALVRNHQELLDVLGYQYVYDQRNRLMVKKIPGKTKEYIGYDKLDQVIATGPVTSPFGDGAEGWLRTKYDAFGRIVYTLWQPGQVNITSLKNLMNQHGPKLYEGRSTSSTIVGGVAFSYTSIVKPISGYHVLTINYYDDYDWEYGPRSIPYSVCNGESSVDYGNKVMPKGLPTGNWNRILTDRNSTEGKMEHILYAFKSRPVRVQKDYPNKGYTIVDSKFDFVGNTVKTITKHRRDLSMPEHKIMEEFTFNPQWRPESHFHTINNFPSQLISKNSYNVLGQLSQKRVGGSDLTGAMPLQKVDYKYNIRGWLTHINNVDNLSQAGQPKDLFAFKINYDSVEDDINGAVKPLFNGNIAETSWRTSNDNIKRRYGYSYDGLNRITAAFYQRPDLSIPRAESYSTSYSYDSNGNLLTLHRNGQVDAADPPIAIDDLVYTYDKGNQLQNVVDQERHPDGYNDRNPDVRDPDFKYDNYGNLIADRDKEIKEITYNHMNLPATIRIGSDGNIEYIYDAAGNKLKKEVNDGRETSTTEYLDGFIYKNDKLEFFHHPEGYVQVSVDRDTYDYQYVFQYKDHLGNIRLSYSDLALNGAIDPSTEILDEKNYYPFGGEHKGYNSNINGTYHPYGYNGKEEQDELGLEWIDYGARNYDKWLVRYFNVDRMSEAYYDLNPYQYTANNPVKFIDVNGDYIYIWENGTQYRYENGETQKQNEKGKWIKHSAQEGSYVSQIAGALEAITGGDPNSFGSQFLGLFENDDVNVSLFENTSQGDHKGKNVTDGTNIYTFSNQSGSIRTTGGSEKLSENFHITLGHELAHGLGNNLLRKGALSDTWIPADPNIGLKDPIKNSEVFASMYENMLRAEQGLELRTHYIGGTSDNRSRLIQKSKTKNPFGKVYNPTQSTLEIFNSLVRRPKAKSVNSIKPAGSQ</sequence>
<evidence type="ECO:0000259" key="1">
    <source>
        <dbReference type="Pfam" id="PF20041"/>
    </source>
</evidence>
<dbReference type="InterPro" id="IPR045619">
    <property type="entry name" value="DUF6443"/>
</dbReference>
<reference evidence="2 3" key="1">
    <citation type="submission" date="2019-01" db="EMBL/GenBank/DDBJ databases">
        <title>Complete genome sequencing of Aequorivita sp. H23M31.</title>
        <authorList>
            <person name="Bae J.-W."/>
        </authorList>
    </citation>
    <scope>NUCLEOTIDE SEQUENCE [LARGE SCALE GENOMIC DNA]</scope>
    <source>
        <strain evidence="2 3">H23M31</strain>
    </source>
</reference>
<dbReference type="InterPro" id="IPR022385">
    <property type="entry name" value="Rhs_assc_core"/>
</dbReference>
<dbReference type="KEGG" id="aev:EI546_09675"/>
<keyword evidence="3" id="KW-1185">Reference proteome</keyword>
<dbReference type="AlphaFoldDB" id="A0A410G436"/>
<dbReference type="OrthoDB" id="2972467at2"/>
<evidence type="ECO:0000313" key="3">
    <source>
        <dbReference type="Proteomes" id="UP000285517"/>
    </source>
</evidence>
<dbReference type="RefSeq" id="WP_128250349.1">
    <property type="nucleotide sequence ID" value="NZ_CP034951.1"/>
</dbReference>
<organism evidence="2 3">
    <name type="scientific">Aequorivita ciconiae</name>
    <dbReference type="NCBI Taxonomy" id="2494375"/>
    <lineage>
        <taxon>Bacteria</taxon>
        <taxon>Pseudomonadati</taxon>
        <taxon>Bacteroidota</taxon>
        <taxon>Flavobacteriia</taxon>
        <taxon>Flavobacteriales</taxon>
        <taxon>Flavobacteriaceae</taxon>
        <taxon>Aequorivita</taxon>
    </lineage>
</organism>
<dbReference type="NCBIfam" id="TIGR03696">
    <property type="entry name" value="Rhs_assc_core"/>
    <property type="match status" value="1"/>
</dbReference>
<dbReference type="Proteomes" id="UP000285517">
    <property type="component" value="Chromosome"/>
</dbReference>